<protein>
    <recommendedName>
        <fullName evidence="4">Competence protein ComGF</fullName>
    </recommendedName>
</protein>
<gene>
    <name evidence="2" type="ORF">CFN03_02100</name>
</gene>
<organism evidence="2 3">
    <name type="scientific">Salinicoccus roseus</name>
    <dbReference type="NCBI Taxonomy" id="45670"/>
    <lineage>
        <taxon>Bacteria</taxon>
        <taxon>Bacillati</taxon>
        <taxon>Bacillota</taxon>
        <taxon>Bacilli</taxon>
        <taxon>Bacillales</taxon>
        <taxon>Staphylococcaceae</taxon>
        <taxon>Salinicoccus</taxon>
    </lineage>
</organism>
<evidence type="ECO:0000256" key="1">
    <source>
        <dbReference type="SAM" id="Phobius"/>
    </source>
</evidence>
<dbReference type="AlphaFoldDB" id="A0A265E9I8"/>
<feature type="transmembrane region" description="Helical" evidence="1">
    <location>
        <begin position="20"/>
        <end position="38"/>
    </location>
</feature>
<dbReference type="Pfam" id="PF15980">
    <property type="entry name" value="ComGF"/>
    <property type="match status" value="1"/>
</dbReference>
<dbReference type="InterPro" id="IPR016977">
    <property type="entry name" value="ComGF"/>
</dbReference>
<proteinExistence type="predicted"/>
<keyword evidence="1" id="KW-0812">Transmembrane</keyword>
<evidence type="ECO:0000313" key="2">
    <source>
        <dbReference type="EMBL" id="OZT78096.1"/>
    </source>
</evidence>
<dbReference type="Proteomes" id="UP000216682">
    <property type="component" value="Unassembled WGS sequence"/>
</dbReference>
<accession>A0A265E9I8</accession>
<evidence type="ECO:0000313" key="3">
    <source>
        <dbReference type="Proteomes" id="UP000216682"/>
    </source>
</evidence>
<comment type="caution">
    <text evidence="2">The sequence shown here is derived from an EMBL/GenBank/DDBJ whole genome shotgun (WGS) entry which is preliminary data.</text>
</comment>
<evidence type="ECO:0008006" key="4">
    <source>
        <dbReference type="Google" id="ProtNLM"/>
    </source>
</evidence>
<keyword evidence="1" id="KW-0472">Membrane</keyword>
<reference evidence="2 3" key="1">
    <citation type="submission" date="2017-07" db="EMBL/GenBank/DDBJ databases">
        <title>Shotgun whole genome sequences of three halophilic bacterial isolates.</title>
        <authorList>
            <person name="Pozzo T."/>
            <person name="Higdon S.M."/>
            <person name="Quillaguaman J."/>
        </authorList>
    </citation>
    <scope>NUCLEOTIDE SEQUENCE [LARGE SCALE GENOMIC DNA]</scope>
    <source>
        <strain evidence="2 3">BU-1</strain>
    </source>
</reference>
<keyword evidence="1" id="KW-1133">Transmembrane helix</keyword>
<name>A0A265E9I8_9STAP</name>
<sequence length="143" mass="15616">MKSGVPILNEPGGFTYIEALVSLSIAAFVMALMPSILMQFDAVQSPKKGFEMDFFIFQITEVHEGSTAVAADGENEVITFKTAKGDISYRKYGSRIVKSVEGSGFVTVMFEVEQFNLRETDTHVVLTVASGEGENSEALLFTK</sequence>
<dbReference type="EMBL" id="NPEZ01000001">
    <property type="protein sequence ID" value="OZT78096.1"/>
    <property type="molecule type" value="Genomic_DNA"/>
</dbReference>